<feature type="domain" description="Mur ligase central" evidence="5">
    <location>
        <begin position="103"/>
        <end position="215"/>
    </location>
</feature>
<dbReference type="SUPFAM" id="SSF53244">
    <property type="entry name" value="MurD-like peptide ligases, peptide-binding domain"/>
    <property type="match status" value="1"/>
</dbReference>
<keyword evidence="3" id="KW-0067">ATP-binding</keyword>
<gene>
    <name evidence="6" type="ORF">A3A21_02755</name>
</gene>
<dbReference type="InterPro" id="IPR004101">
    <property type="entry name" value="Mur_ligase_C"/>
</dbReference>
<accession>A0A1F6BZU2</accession>
<evidence type="ECO:0000256" key="2">
    <source>
        <dbReference type="ARBA" id="ARBA00022741"/>
    </source>
</evidence>
<dbReference type="Proteomes" id="UP000176996">
    <property type="component" value="Unassembled WGS sequence"/>
</dbReference>
<dbReference type="EMBL" id="MFKK01000002">
    <property type="protein sequence ID" value="OGG42486.1"/>
    <property type="molecule type" value="Genomic_DNA"/>
</dbReference>
<dbReference type="Gene3D" id="3.90.190.20">
    <property type="entry name" value="Mur ligase, C-terminal domain"/>
    <property type="match status" value="1"/>
</dbReference>
<evidence type="ECO:0000259" key="4">
    <source>
        <dbReference type="Pfam" id="PF02875"/>
    </source>
</evidence>
<dbReference type="Pfam" id="PF02875">
    <property type="entry name" value="Mur_ligase_C"/>
    <property type="match status" value="1"/>
</dbReference>
<dbReference type="InterPro" id="IPR036615">
    <property type="entry name" value="Mur_ligase_C_dom_sf"/>
</dbReference>
<evidence type="ECO:0000256" key="1">
    <source>
        <dbReference type="ARBA" id="ARBA00022598"/>
    </source>
</evidence>
<reference evidence="6 7" key="1">
    <citation type="journal article" date="2016" name="Nat. Commun.">
        <title>Thousands of microbial genomes shed light on interconnected biogeochemical processes in an aquifer system.</title>
        <authorList>
            <person name="Anantharaman K."/>
            <person name="Brown C.T."/>
            <person name="Hug L.A."/>
            <person name="Sharon I."/>
            <person name="Castelle C.J."/>
            <person name="Probst A.J."/>
            <person name="Thomas B.C."/>
            <person name="Singh A."/>
            <person name="Wilkins M.J."/>
            <person name="Karaoz U."/>
            <person name="Brodie E.L."/>
            <person name="Williams K.H."/>
            <person name="Hubbard S.S."/>
            <person name="Banfield J.F."/>
        </authorList>
    </citation>
    <scope>NUCLEOTIDE SEQUENCE [LARGE SCALE GENOMIC DNA]</scope>
</reference>
<dbReference type="PANTHER" id="PTHR43024">
    <property type="entry name" value="UDP-N-ACETYLMURAMOYL-TRIPEPTIDE--D-ALANYL-D-ALANINE LIGASE"/>
    <property type="match status" value="1"/>
</dbReference>
<keyword evidence="2" id="KW-0547">Nucleotide-binding</keyword>
<evidence type="ECO:0000256" key="3">
    <source>
        <dbReference type="ARBA" id="ARBA00022840"/>
    </source>
</evidence>
<dbReference type="GO" id="GO:0016881">
    <property type="term" value="F:acid-amino acid ligase activity"/>
    <property type="evidence" value="ECO:0007669"/>
    <property type="project" value="InterPro"/>
</dbReference>
<sequence length="436" mass="47912">MTPMKSRLLPLLEKIIKTLAKLTLKRYKPGIIGITGNVGKTSAKEAIRLLLERERKVRANSKNFNNEFGLPLTILGNWKDTEGRLFWIKVILSSIINLLIKRKSYPELLILEYGIDRPGDMRKLLEIARPHIGVVTAIGKTPVHVEFFAGKEGVIREKARMISQLPATGFAVLNADDEAVLGMRDHTRAHGITFGYSERADIKISNLETQIQNRVPSISFKLNYGGSFVPVRMEGVLGKTQTYAAGAAAVIGVVFGMNLVKIAENLGAYKSPKGRMNVLGGIKNSVIIDDTYNSSPLAAKEALETLKEIKAKRKIAVLGDMLELGKHSIEEHENIGKIAAKTAKILITVGAKGKFIGESAMKAGLPKKSVFICKGIAEAFSLLTRTIEEGDMVLVKGSQSVRMEYVVKGVMEDSSKAEELLVRQSSAWLEKPPMYK</sequence>
<dbReference type="InterPro" id="IPR036565">
    <property type="entry name" value="Mur-like_cat_sf"/>
</dbReference>
<dbReference type="InterPro" id="IPR051046">
    <property type="entry name" value="MurCDEF_CellWall_CoF430Synth"/>
</dbReference>
<evidence type="ECO:0000259" key="5">
    <source>
        <dbReference type="Pfam" id="PF08245"/>
    </source>
</evidence>
<evidence type="ECO:0000313" key="7">
    <source>
        <dbReference type="Proteomes" id="UP000176996"/>
    </source>
</evidence>
<dbReference type="Gene3D" id="3.40.1190.10">
    <property type="entry name" value="Mur-like, catalytic domain"/>
    <property type="match status" value="1"/>
</dbReference>
<organism evidence="6 7">
    <name type="scientific">Candidatus Jorgensenbacteria bacterium RIFCSPLOWO2_01_FULL_45_25b</name>
    <dbReference type="NCBI Taxonomy" id="1798471"/>
    <lineage>
        <taxon>Bacteria</taxon>
        <taxon>Candidatus Joergenseniibacteriota</taxon>
    </lineage>
</organism>
<evidence type="ECO:0000313" key="6">
    <source>
        <dbReference type="EMBL" id="OGG42486.1"/>
    </source>
</evidence>
<evidence type="ECO:0008006" key="8">
    <source>
        <dbReference type="Google" id="ProtNLM"/>
    </source>
</evidence>
<dbReference type="SUPFAM" id="SSF53623">
    <property type="entry name" value="MurD-like peptide ligases, catalytic domain"/>
    <property type="match status" value="1"/>
</dbReference>
<comment type="caution">
    <text evidence="6">The sequence shown here is derived from an EMBL/GenBank/DDBJ whole genome shotgun (WGS) entry which is preliminary data.</text>
</comment>
<protein>
    <recommendedName>
        <fullName evidence="8">UDP-N-acetylmuramoyl-tripeptide--D-alanyl-D-alanine ligase</fullName>
    </recommendedName>
</protein>
<dbReference type="PANTHER" id="PTHR43024:SF1">
    <property type="entry name" value="UDP-N-ACETYLMURAMOYL-TRIPEPTIDE--D-ALANYL-D-ALANINE LIGASE"/>
    <property type="match status" value="1"/>
</dbReference>
<proteinExistence type="predicted"/>
<keyword evidence="1" id="KW-0436">Ligase</keyword>
<feature type="domain" description="Mur ligase C-terminal" evidence="4">
    <location>
        <begin position="274"/>
        <end position="398"/>
    </location>
</feature>
<dbReference type="InterPro" id="IPR013221">
    <property type="entry name" value="Mur_ligase_cen"/>
</dbReference>
<dbReference type="STRING" id="1798471.A3A21_02755"/>
<dbReference type="Pfam" id="PF08245">
    <property type="entry name" value="Mur_ligase_M"/>
    <property type="match status" value="1"/>
</dbReference>
<dbReference type="AlphaFoldDB" id="A0A1F6BZU2"/>
<name>A0A1F6BZU2_9BACT</name>
<dbReference type="GO" id="GO:0005524">
    <property type="term" value="F:ATP binding"/>
    <property type="evidence" value="ECO:0007669"/>
    <property type="project" value="UniProtKB-KW"/>
</dbReference>